<name>A0A934J2E6_9BACL</name>
<evidence type="ECO:0008006" key="4">
    <source>
        <dbReference type="Google" id="ProtNLM"/>
    </source>
</evidence>
<dbReference type="AlphaFoldDB" id="A0A934J2E6"/>
<evidence type="ECO:0000313" key="3">
    <source>
        <dbReference type="Proteomes" id="UP000640274"/>
    </source>
</evidence>
<dbReference type="PANTHER" id="PTHR38664">
    <property type="entry name" value="SLR0058 PROTEIN"/>
    <property type="match status" value="1"/>
</dbReference>
<dbReference type="RefSeq" id="WP_199017845.1">
    <property type="nucleotide sequence ID" value="NZ_JAELUP010000006.1"/>
</dbReference>
<evidence type="ECO:0000313" key="2">
    <source>
        <dbReference type="EMBL" id="MBJ6360319.1"/>
    </source>
</evidence>
<organism evidence="2 3">
    <name type="scientific">Paenibacillus roseus</name>
    <dbReference type="NCBI Taxonomy" id="2798579"/>
    <lineage>
        <taxon>Bacteria</taxon>
        <taxon>Bacillati</taxon>
        <taxon>Bacillota</taxon>
        <taxon>Bacilli</taxon>
        <taxon>Bacillales</taxon>
        <taxon>Paenibacillaceae</taxon>
        <taxon>Paenibacillus</taxon>
    </lineage>
</organism>
<dbReference type="EMBL" id="JAELUP010000006">
    <property type="protein sequence ID" value="MBJ6360319.1"/>
    <property type="molecule type" value="Genomic_DNA"/>
</dbReference>
<dbReference type="Proteomes" id="UP000640274">
    <property type="component" value="Unassembled WGS sequence"/>
</dbReference>
<accession>A0A934J2E6</accession>
<comment type="caution">
    <text evidence="2">The sequence shown here is derived from an EMBL/GenBank/DDBJ whole genome shotgun (WGS) entry which is preliminary data.</text>
</comment>
<gene>
    <name evidence="2" type="ORF">JFN88_03150</name>
</gene>
<sequence length="109" mass="12129">MRELLSKALSLGLGVAVASKEQVEKLVDELVKKGEIRSSESSSFVDELISKGEESRRRIDEIVQERVEGLIADLKLATRADIERLEQQIARLEQQRGGDTKAEGYSISD</sequence>
<dbReference type="InterPro" id="IPR008769">
    <property type="entry name" value="PhaF_PhaI"/>
</dbReference>
<dbReference type="NCBIfam" id="NF047773">
    <property type="entry name" value="phas_rel_Lepto"/>
    <property type="match status" value="1"/>
</dbReference>
<keyword evidence="1" id="KW-0175">Coiled coil</keyword>
<proteinExistence type="predicted"/>
<keyword evidence="3" id="KW-1185">Reference proteome</keyword>
<dbReference type="PANTHER" id="PTHR38664:SF1">
    <property type="entry name" value="SLR0058 PROTEIN"/>
    <property type="match status" value="1"/>
</dbReference>
<protein>
    <recommendedName>
        <fullName evidence="4">Polyhydroxyalkanoate synthesis regulator</fullName>
    </recommendedName>
</protein>
<reference evidence="2" key="1">
    <citation type="submission" date="2020-12" db="EMBL/GenBank/DDBJ databases">
        <authorList>
            <person name="Huq M.A."/>
        </authorList>
    </citation>
    <scope>NUCLEOTIDE SEQUENCE</scope>
    <source>
        <strain evidence="2">MAHUQ-46</strain>
    </source>
</reference>
<evidence type="ECO:0000256" key="1">
    <source>
        <dbReference type="SAM" id="Coils"/>
    </source>
</evidence>
<feature type="coiled-coil region" evidence="1">
    <location>
        <begin position="75"/>
        <end position="102"/>
    </location>
</feature>